<keyword evidence="5 9" id="KW-0547">Nucleotide-binding</keyword>
<comment type="catalytic activity">
    <reaction evidence="8 9">
        <text>D-gluconate + ATP = 6-phospho-D-gluconate + ADP + H(+)</text>
        <dbReference type="Rhea" id="RHEA:19433"/>
        <dbReference type="ChEBI" id="CHEBI:15378"/>
        <dbReference type="ChEBI" id="CHEBI:18391"/>
        <dbReference type="ChEBI" id="CHEBI:30616"/>
        <dbReference type="ChEBI" id="CHEBI:58759"/>
        <dbReference type="ChEBI" id="CHEBI:456216"/>
        <dbReference type="EC" id="2.7.1.12"/>
    </reaction>
</comment>
<evidence type="ECO:0000256" key="6">
    <source>
        <dbReference type="ARBA" id="ARBA00022777"/>
    </source>
</evidence>
<protein>
    <recommendedName>
        <fullName evidence="3 9">Gluconokinase</fullName>
        <ecNumber evidence="3 9">2.7.1.12</ecNumber>
    </recommendedName>
</protein>
<keyword evidence="4 9" id="KW-0808">Transferase</keyword>
<reference evidence="11" key="1">
    <citation type="journal article" date="2019" name="Int. J. Syst. Evol. Microbiol.">
        <title>The Global Catalogue of Microorganisms (GCM) 10K type strain sequencing project: providing services to taxonomists for standard genome sequencing and annotation.</title>
        <authorList>
            <consortium name="The Broad Institute Genomics Platform"/>
            <consortium name="The Broad Institute Genome Sequencing Center for Infectious Disease"/>
            <person name="Wu L."/>
            <person name="Ma J."/>
        </authorList>
    </citation>
    <scope>NUCLEOTIDE SEQUENCE [LARGE SCALE GENOMIC DNA]</scope>
    <source>
        <strain evidence="11">CCUG 57942</strain>
    </source>
</reference>
<keyword evidence="7 9" id="KW-0067">ATP-binding</keyword>
<dbReference type="Proteomes" id="UP001597389">
    <property type="component" value="Unassembled WGS sequence"/>
</dbReference>
<evidence type="ECO:0000313" key="10">
    <source>
        <dbReference type="EMBL" id="MFD2159361.1"/>
    </source>
</evidence>
<evidence type="ECO:0000256" key="2">
    <source>
        <dbReference type="ARBA" id="ARBA00008420"/>
    </source>
</evidence>
<evidence type="ECO:0000256" key="3">
    <source>
        <dbReference type="ARBA" id="ARBA00012054"/>
    </source>
</evidence>
<dbReference type="CDD" id="cd02021">
    <property type="entry name" value="GntK"/>
    <property type="match status" value="1"/>
</dbReference>
<evidence type="ECO:0000256" key="1">
    <source>
        <dbReference type="ARBA" id="ARBA00004761"/>
    </source>
</evidence>
<dbReference type="InterPro" id="IPR027417">
    <property type="entry name" value="P-loop_NTPase"/>
</dbReference>
<dbReference type="EMBL" id="JBHUJB010000044">
    <property type="protein sequence ID" value="MFD2159361.1"/>
    <property type="molecule type" value="Genomic_DNA"/>
</dbReference>
<dbReference type="InterPro" id="IPR031322">
    <property type="entry name" value="Shikimate/glucono_kinase"/>
</dbReference>
<evidence type="ECO:0000256" key="8">
    <source>
        <dbReference type="ARBA" id="ARBA00048090"/>
    </source>
</evidence>
<dbReference type="InterPro" id="IPR006001">
    <property type="entry name" value="Therm_gnt_kin"/>
</dbReference>
<comment type="similarity">
    <text evidence="2 9">Belongs to the gluconokinase GntK/GntV family.</text>
</comment>
<evidence type="ECO:0000313" key="11">
    <source>
        <dbReference type="Proteomes" id="UP001597389"/>
    </source>
</evidence>
<dbReference type="PANTHER" id="PTHR43442">
    <property type="entry name" value="GLUCONOKINASE-RELATED"/>
    <property type="match status" value="1"/>
</dbReference>
<evidence type="ECO:0000256" key="9">
    <source>
        <dbReference type="RuleBase" id="RU363066"/>
    </source>
</evidence>
<dbReference type="Pfam" id="PF01202">
    <property type="entry name" value="SKI"/>
    <property type="match status" value="1"/>
</dbReference>
<sequence length="167" mass="18207">MPPRIVIMGVSGCGKSTVGSLLASQLNVPFLDGDDFHPDANRQKMSEGIPLTDADRHPWLETLAQQLQQHSNGCVLACSALKRSYRDTLRSAGPLHFILLEGSHQLLLDRLTERSATTDHFMPSSLLQSQLTTLEDIGSEPDAFALSIQSPPHSIVQQALSHLAHHA</sequence>
<dbReference type="SUPFAM" id="SSF52540">
    <property type="entry name" value="P-loop containing nucleoside triphosphate hydrolases"/>
    <property type="match status" value="1"/>
</dbReference>
<gene>
    <name evidence="10" type="ORF">ACFSW8_10660</name>
</gene>
<dbReference type="Gene3D" id="3.40.50.300">
    <property type="entry name" value="P-loop containing nucleotide triphosphate hydrolases"/>
    <property type="match status" value="1"/>
</dbReference>
<proteinExistence type="inferred from homology"/>
<evidence type="ECO:0000256" key="7">
    <source>
        <dbReference type="ARBA" id="ARBA00022840"/>
    </source>
</evidence>
<dbReference type="RefSeq" id="WP_377178200.1">
    <property type="nucleotide sequence ID" value="NZ_JBHUJB010000044.1"/>
</dbReference>
<name>A0ABW4ZCW2_9BACT</name>
<keyword evidence="11" id="KW-1185">Reference proteome</keyword>
<dbReference type="EC" id="2.7.1.12" evidence="3 9"/>
<evidence type="ECO:0000256" key="5">
    <source>
        <dbReference type="ARBA" id="ARBA00022741"/>
    </source>
</evidence>
<evidence type="ECO:0000256" key="4">
    <source>
        <dbReference type="ARBA" id="ARBA00022679"/>
    </source>
</evidence>
<comment type="pathway">
    <text evidence="1">Carbohydrate acid metabolism.</text>
</comment>
<comment type="caution">
    <text evidence="10">The sequence shown here is derived from an EMBL/GenBank/DDBJ whole genome shotgun (WGS) entry which is preliminary data.</text>
</comment>
<organism evidence="10 11">
    <name type="scientific">Rubritalea tangerina</name>
    <dbReference type="NCBI Taxonomy" id="430798"/>
    <lineage>
        <taxon>Bacteria</taxon>
        <taxon>Pseudomonadati</taxon>
        <taxon>Verrucomicrobiota</taxon>
        <taxon>Verrucomicrobiia</taxon>
        <taxon>Verrucomicrobiales</taxon>
        <taxon>Rubritaleaceae</taxon>
        <taxon>Rubritalea</taxon>
    </lineage>
</organism>
<dbReference type="NCBIfam" id="TIGR01313">
    <property type="entry name" value="therm_gnt_kin"/>
    <property type="match status" value="1"/>
</dbReference>
<accession>A0ABW4ZCW2</accession>
<keyword evidence="6 9" id="KW-0418">Kinase</keyword>
<dbReference type="PANTHER" id="PTHR43442:SF3">
    <property type="entry name" value="GLUCONOKINASE-RELATED"/>
    <property type="match status" value="1"/>
</dbReference>